<dbReference type="Pfam" id="PF01144">
    <property type="entry name" value="CoA_trans"/>
    <property type="match status" value="1"/>
</dbReference>
<dbReference type="InterPro" id="IPR037171">
    <property type="entry name" value="NagB/RpiA_transferase-like"/>
</dbReference>
<accession>A0A7C4RSG8</accession>
<protein>
    <submittedName>
        <fullName evidence="1">CoA-transferase</fullName>
    </submittedName>
</protein>
<evidence type="ECO:0000313" key="1">
    <source>
        <dbReference type="EMBL" id="HGU31478.1"/>
    </source>
</evidence>
<dbReference type="EMBL" id="DSUH01000028">
    <property type="protein sequence ID" value="HGU31478.1"/>
    <property type="molecule type" value="Genomic_DNA"/>
</dbReference>
<name>A0A7C4RSG8_9BACT</name>
<gene>
    <name evidence="1" type="ORF">ENS29_01320</name>
</gene>
<dbReference type="PANTHER" id="PTHR43293:SF3">
    <property type="entry name" value="CHOLESTEROL RING-CLEAVING HYDROLASE IPDB SUBUNIT"/>
    <property type="match status" value="1"/>
</dbReference>
<comment type="caution">
    <text evidence="1">The sequence shown here is derived from an EMBL/GenBank/DDBJ whole genome shotgun (WGS) entry which is preliminary data.</text>
</comment>
<dbReference type="InterPro" id="IPR004165">
    <property type="entry name" value="CoA_trans_fam_I"/>
</dbReference>
<sequence>MAIDGSYTRAQLMVAAAAREIADHEVIFVGMRLPLLGFLLAKSLHAPNAIGIYELGIVRETVSPEPILTMGDLPNLYRSAWLADTFDAMCLLQQGFVSASFIGGAQVDRYGNLNTTRTFDTAGRMAALPGSGGACDLACLARRHIIVMSHERRRFVERVDYITSPGWGEGGSWRNDVGLPRGGPSTVITTLGVLRFDAETREMVLASVHPGVRVEDVAAQTGWNLKVSSDLTETPAPTAEEIDLLRRFDPKGYWTGK</sequence>
<keyword evidence="1" id="KW-0808">Transferase</keyword>
<dbReference type="Gene3D" id="3.40.1080.10">
    <property type="entry name" value="Glutaconate Coenzyme A-transferase"/>
    <property type="match status" value="1"/>
</dbReference>
<dbReference type="SMART" id="SM00882">
    <property type="entry name" value="CoA_trans"/>
    <property type="match status" value="1"/>
</dbReference>
<dbReference type="AlphaFoldDB" id="A0A7C4RSG8"/>
<proteinExistence type="predicted"/>
<dbReference type="SUPFAM" id="SSF100950">
    <property type="entry name" value="NagB/RpiA/CoA transferase-like"/>
    <property type="match status" value="1"/>
</dbReference>
<dbReference type="GO" id="GO:0008410">
    <property type="term" value="F:CoA-transferase activity"/>
    <property type="evidence" value="ECO:0007669"/>
    <property type="project" value="InterPro"/>
</dbReference>
<organism evidence="1">
    <name type="scientific">Desulfatirhabdium butyrativorans</name>
    <dbReference type="NCBI Taxonomy" id="340467"/>
    <lineage>
        <taxon>Bacteria</taxon>
        <taxon>Pseudomonadati</taxon>
        <taxon>Thermodesulfobacteriota</taxon>
        <taxon>Desulfobacteria</taxon>
        <taxon>Desulfobacterales</taxon>
        <taxon>Desulfatirhabdiaceae</taxon>
        <taxon>Desulfatirhabdium</taxon>
    </lineage>
</organism>
<dbReference type="PANTHER" id="PTHR43293">
    <property type="entry name" value="ACETATE COA-TRANSFERASE YDIF"/>
    <property type="match status" value="1"/>
</dbReference>
<reference evidence="1" key="1">
    <citation type="journal article" date="2020" name="mSystems">
        <title>Genome- and Community-Level Interaction Insights into Carbon Utilization and Element Cycling Functions of Hydrothermarchaeota in Hydrothermal Sediment.</title>
        <authorList>
            <person name="Zhou Z."/>
            <person name="Liu Y."/>
            <person name="Xu W."/>
            <person name="Pan J."/>
            <person name="Luo Z.H."/>
            <person name="Li M."/>
        </authorList>
    </citation>
    <scope>NUCLEOTIDE SEQUENCE [LARGE SCALE GENOMIC DNA]</scope>
    <source>
        <strain evidence="1">SpSt-477</strain>
    </source>
</reference>